<dbReference type="PROSITE" id="PS51502">
    <property type="entry name" value="S_R_A_B_BARREL"/>
    <property type="match status" value="1"/>
</dbReference>
<dbReference type="Pfam" id="PF07876">
    <property type="entry name" value="Dabb"/>
    <property type="match status" value="1"/>
</dbReference>
<keyword evidence="3" id="KW-1185">Reference proteome</keyword>
<dbReference type="Proteomes" id="UP000070133">
    <property type="component" value="Unassembled WGS sequence"/>
</dbReference>
<dbReference type="OrthoDB" id="42919at2759"/>
<dbReference type="InterPro" id="IPR011008">
    <property type="entry name" value="Dimeric_a/b-barrel"/>
</dbReference>
<dbReference type="SUPFAM" id="SSF54909">
    <property type="entry name" value="Dimeric alpha+beta barrel"/>
    <property type="match status" value="1"/>
</dbReference>
<dbReference type="InterPro" id="IPR013097">
    <property type="entry name" value="Dabb"/>
</dbReference>
<evidence type="ECO:0000313" key="2">
    <source>
        <dbReference type="EMBL" id="KXS96567.1"/>
    </source>
</evidence>
<comment type="caution">
    <text evidence="2">The sequence shown here is derived from an EMBL/GenBank/DDBJ whole genome shotgun (WGS) entry which is preliminary data.</text>
</comment>
<protein>
    <recommendedName>
        <fullName evidence="1">Stress-response A/B barrel domain-containing protein</fullName>
    </recommendedName>
</protein>
<dbReference type="STRING" id="321146.A0A139H278"/>
<dbReference type="AlphaFoldDB" id="A0A139H278"/>
<evidence type="ECO:0000259" key="1">
    <source>
        <dbReference type="PROSITE" id="PS51502"/>
    </source>
</evidence>
<gene>
    <name evidence="2" type="ORF">AC578_1957</name>
</gene>
<evidence type="ECO:0000313" key="3">
    <source>
        <dbReference type="Proteomes" id="UP000070133"/>
    </source>
</evidence>
<sequence length="118" mass="12525">MVVYHVVLFKLNPGTSDENIAELKAAGQAMVGQVPGSSYPAVDSMAAVLTIVKGLLKFDFGPPLASTAHRAQGFNLGLIAVLEKPEDVQVYAEHPAHLKVHAIRESICGDTLAYDLAV</sequence>
<dbReference type="EMBL" id="LFZN01000171">
    <property type="protein sequence ID" value="KXS96567.1"/>
    <property type="molecule type" value="Genomic_DNA"/>
</dbReference>
<name>A0A139H278_9PEZI</name>
<proteinExistence type="predicted"/>
<accession>A0A139H278</accession>
<dbReference type="SMART" id="SM00886">
    <property type="entry name" value="Dabb"/>
    <property type="match status" value="1"/>
</dbReference>
<organism evidence="2 3">
    <name type="scientific">Pseudocercospora eumusae</name>
    <dbReference type="NCBI Taxonomy" id="321146"/>
    <lineage>
        <taxon>Eukaryota</taxon>
        <taxon>Fungi</taxon>
        <taxon>Dikarya</taxon>
        <taxon>Ascomycota</taxon>
        <taxon>Pezizomycotina</taxon>
        <taxon>Dothideomycetes</taxon>
        <taxon>Dothideomycetidae</taxon>
        <taxon>Mycosphaerellales</taxon>
        <taxon>Mycosphaerellaceae</taxon>
        <taxon>Pseudocercospora</taxon>
    </lineage>
</organism>
<reference evidence="2 3" key="1">
    <citation type="submission" date="2015-07" db="EMBL/GenBank/DDBJ databases">
        <title>Comparative genomics of the Sigatoka disease complex on banana suggests a link between parallel evolutionary changes in Pseudocercospora fijiensis and Pseudocercospora eumusae and increased virulence on the banana host.</title>
        <authorList>
            <person name="Chang T.-C."/>
            <person name="Salvucci A."/>
            <person name="Crous P.W."/>
            <person name="Stergiopoulos I."/>
        </authorList>
    </citation>
    <scope>NUCLEOTIDE SEQUENCE [LARGE SCALE GENOMIC DNA]</scope>
    <source>
        <strain evidence="2 3">CBS 114824</strain>
    </source>
</reference>
<dbReference type="Gene3D" id="3.30.70.100">
    <property type="match status" value="1"/>
</dbReference>
<feature type="domain" description="Stress-response A/B barrel" evidence="1">
    <location>
        <begin position="3"/>
        <end position="116"/>
    </location>
</feature>